<feature type="compositionally biased region" description="Basic and acidic residues" evidence="17">
    <location>
        <begin position="268"/>
        <end position="279"/>
    </location>
</feature>
<keyword evidence="7" id="KW-0808">Transferase</keyword>
<accession>A0A2Y9FGL7</accession>
<dbReference type="EC" id="2.4.1.221" evidence="4"/>
<evidence type="ECO:0000256" key="17">
    <source>
        <dbReference type="SAM" id="MobiDB-lite"/>
    </source>
</evidence>
<evidence type="ECO:0000256" key="12">
    <source>
        <dbReference type="ARBA" id="ARBA00023253"/>
    </source>
</evidence>
<evidence type="ECO:0000256" key="4">
    <source>
        <dbReference type="ARBA" id="ARBA00012196"/>
    </source>
</evidence>
<dbReference type="PANTHER" id="PTHR21420">
    <property type="entry name" value="GDP-FUCOSE PROTEIN O-FUCOSYLTRANSFERASE 1"/>
    <property type="match status" value="1"/>
</dbReference>
<dbReference type="Pfam" id="PF10250">
    <property type="entry name" value="O-FucT"/>
    <property type="match status" value="1"/>
</dbReference>
<evidence type="ECO:0000256" key="7">
    <source>
        <dbReference type="ARBA" id="ARBA00022679"/>
    </source>
</evidence>
<dbReference type="CDD" id="cd11302">
    <property type="entry name" value="O-FucT-1"/>
    <property type="match status" value="1"/>
</dbReference>
<dbReference type="Gene3D" id="3.40.50.11340">
    <property type="match status" value="1"/>
</dbReference>
<evidence type="ECO:0000256" key="8">
    <source>
        <dbReference type="ARBA" id="ARBA00022824"/>
    </source>
</evidence>
<keyword evidence="19" id="KW-1185">Reference proteome</keyword>
<evidence type="ECO:0000256" key="13">
    <source>
        <dbReference type="ARBA" id="ARBA00023277"/>
    </source>
</evidence>
<feature type="chain" id="PRO_5016073809" description="GDP-fucose protein O-fucosyltransferase 1" evidence="18">
    <location>
        <begin position="32"/>
        <end position="333"/>
    </location>
</feature>
<dbReference type="GO" id="GO:0046922">
    <property type="term" value="F:peptide-O-fucosyltransferase activity"/>
    <property type="evidence" value="ECO:0007669"/>
    <property type="project" value="UniProtKB-EC"/>
</dbReference>
<comment type="catalytic activity">
    <reaction evidence="16">
        <text>L-seryl-[protein] + GDP-beta-L-fucose = 3-O-(alpha-L-fucosyl)-L-seryl-[protein] + GDP + H(+)</text>
        <dbReference type="Rhea" id="RHEA:63644"/>
        <dbReference type="Rhea" id="RHEA-COMP:9863"/>
        <dbReference type="Rhea" id="RHEA-COMP:17914"/>
        <dbReference type="ChEBI" id="CHEBI:15378"/>
        <dbReference type="ChEBI" id="CHEBI:29999"/>
        <dbReference type="ChEBI" id="CHEBI:57273"/>
        <dbReference type="ChEBI" id="CHEBI:58189"/>
        <dbReference type="ChEBI" id="CHEBI:189632"/>
        <dbReference type="EC" id="2.4.1.221"/>
    </reaction>
    <physiologicalReaction direction="left-to-right" evidence="16">
        <dbReference type="Rhea" id="RHEA:63645"/>
    </physiologicalReaction>
</comment>
<evidence type="ECO:0000256" key="10">
    <source>
        <dbReference type="ARBA" id="ARBA00023157"/>
    </source>
</evidence>
<keyword evidence="10" id="KW-1015">Disulfide bond</keyword>
<keyword evidence="12" id="KW-0294">Fucose metabolism</keyword>
<evidence type="ECO:0000256" key="14">
    <source>
        <dbReference type="ARBA" id="ARBA00033080"/>
    </source>
</evidence>
<evidence type="ECO:0000256" key="11">
    <source>
        <dbReference type="ARBA" id="ARBA00023180"/>
    </source>
</evidence>
<keyword evidence="13" id="KW-0119">Carbohydrate metabolism</keyword>
<dbReference type="RefSeq" id="XP_007122403.1">
    <property type="nucleotide sequence ID" value="XM_007122341.3"/>
</dbReference>
<dbReference type="Proteomes" id="UP000248484">
    <property type="component" value="Unplaced"/>
</dbReference>
<sequence>MGADAWASSPLPPRVSLLLLFLPFPGLPVGSWDPAGYLLYCPCMGRFGNQADHFLGSVAFAKLLNRTLAVPPWIEYQHHKPPFTNLHVSYQKYFKLEPLQAYHRVISLEDFMEKLAPTHWPPEKRVAYCFEVAAQRSSDKKTCPMKEGNPFGPFWDQFHVSFNRSELFAGISFSASYRDQWIQRFSPEEHPVLALPGAPAQFPVLEEHRPLQKYMVWSDEMVRTGEAQIRAHLIRPYVGIHLRIGSDWLLLLGLRAVAVFSSVPTRPTEECVRHAEGRDRRRPLHGLPAVRGLQPPHRRPAHHDHVPPRPEGNQARPEALGDSAERPVGLHCH</sequence>
<keyword evidence="8" id="KW-0256">Endoplasmic reticulum</keyword>
<name>A0A2Y9FGL7_PHYMC</name>
<proteinExistence type="inferred from homology"/>
<evidence type="ECO:0000256" key="15">
    <source>
        <dbReference type="ARBA" id="ARBA00047273"/>
    </source>
</evidence>
<keyword evidence="6" id="KW-0328">Glycosyltransferase</keyword>
<comment type="subcellular location">
    <subcellularLocation>
        <location evidence="1">Endoplasmic reticulum</location>
    </subcellularLocation>
</comment>
<evidence type="ECO:0000256" key="3">
    <source>
        <dbReference type="ARBA" id="ARBA00010626"/>
    </source>
</evidence>
<evidence type="ECO:0000256" key="1">
    <source>
        <dbReference type="ARBA" id="ARBA00004240"/>
    </source>
</evidence>
<evidence type="ECO:0000256" key="2">
    <source>
        <dbReference type="ARBA" id="ARBA00004922"/>
    </source>
</evidence>
<evidence type="ECO:0000256" key="18">
    <source>
        <dbReference type="SAM" id="SignalP"/>
    </source>
</evidence>
<dbReference type="GO" id="GO:0006004">
    <property type="term" value="P:fucose metabolic process"/>
    <property type="evidence" value="ECO:0007669"/>
    <property type="project" value="UniProtKB-KW"/>
</dbReference>
<evidence type="ECO:0000313" key="19">
    <source>
        <dbReference type="Proteomes" id="UP000248484"/>
    </source>
</evidence>
<feature type="signal peptide" evidence="18">
    <location>
        <begin position="1"/>
        <end position="31"/>
    </location>
</feature>
<evidence type="ECO:0000256" key="16">
    <source>
        <dbReference type="ARBA" id="ARBA00048647"/>
    </source>
</evidence>
<evidence type="ECO:0000256" key="5">
    <source>
        <dbReference type="ARBA" id="ARBA00021745"/>
    </source>
</evidence>
<comment type="catalytic activity">
    <reaction evidence="15">
        <text>L-threonyl-[protein] + GDP-beta-L-fucose = 3-O-(alpha-L-fucosyl)-L-threonyl-[protein] + GDP + H(+)</text>
        <dbReference type="Rhea" id="RHEA:70491"/>
        <dbReference type="Rhea" id="RHEA-COMP:11060"/>
        <dbReference type="Rhea" id="RHEA-COMP:17915"/>
        <dbReference type="ChEBI" id="CHEBI:15378"/>
        <dbReference type="ChEBI" id="CHEBI:30013"/>
        <dbReference type="ChEBI" id="CHEBI:57273"/>
        <dbReference type="ChEBI" id="CHEBI:58189"/>
        <dbReference type="ChEBI" id="CHEBI:189631"/>
        <dbReference type="EC" id="2.4.1.221"/>
    </reaction>
    <physiologicalReaction direction="left-to-right" evidence="15">
        <dbReference type="Rhea" id="RHEA:70492"/>
    </physiologicalReaction>
</comment>
<comment type="pathway">
    <text evidence="2">Protein modification; protein glycosylation.</text>
</comment>
<dbReference type="FunFam" id="3.40.50.11340:FF:000001">
    <property type="entry name" value="GDP-fucose protein O-fucosyltransferase 1"/>
    <property type="match status" value="1"/>
</dbReference>
<keyword evidence="9" id="KW-0914">Notch signaling pathway</keyword>
<dbReference type="UniPathway" id="UPA00378"/>
<keyword evidence="11" id="KW-0325">Glycoprotein</keyword>
<organism evidence="19 20">
    <name type="scientific">Physeter macrocephalus</name>
    <name type="common">Sperm whale</name>
    <name type="synonym">Physeter catodon</name>
    <dbReference type="NCBI Taxonomy" id="9755"/>
    <lineage>
        <taxon>Eukaryota</taxon>
        <taxon>Metazoa</taxon>
        <taxon>Chordata</taxon>
        <taxon>Craniata</taxon>
        <taxon>Vertebrata</taxon>
        <taxon>Euteleostomi</taxon>
        <taxon>Mammalia</taxon>
        <taxon>Eutheria</taxon>
        <taxon>Laurasiatheria</taxon>
        <taxon>Artiodactyla</taxon>
        <taxon>Whippomorpha</taxon>
        <taxon>Cetacea</taxon>
        <taxon>Odontoceti</taxon>
        <taxon>Physeteridae</taxon>
        <taxon>Physeter</taxon>
    </lineage>
</organism>
<dbReference type="PANTHER" id="PTHR21420:SF3">
    <property type="entry name" value="GDP-FUCOSE PROTEIN O-FUCOSYLTRANSFERASE 1"/>
    <property type="match status" value="1"/>
</dbReference>
<evidence type="ECO:0000256" key="9">
    <source>
        <dbReference type="ARBA" id="ARBA00022976"/>
    </source>
</evidence>
<protein>
    <recommendedName>
        <fullName evidence="5">GDP-fucose protein O-fucosyltransferase 1</fullName>
        <ecNumber evidence="4">2.4.1.221</ecNumber>
    </recommendedName>
    <alternativeName>
        <fullName evidence="14">Peptide-O-fucosyltransferase 1</fullName>
    </alternativeName>
</protein>
<dbReference type="Gene3D" id="3.40.50.11350">
    <property type="match status" value="1"/>
</dbReference>
<dbReference type="AlphaFoldDB" id="A0A2Y9FGL7"/>
<gene>
    <name evidence="20" type="primary">POFUT1</name>
</gene>
<evidence type="ECO:0000313" key="20">
    <source>
        <dbReference type="RefSeq" id="XP_007122403.1"/>
    </source>
</evidence>
<evidence type="ECO:0000256" key="6">
    <source>
        <dbReference type="ARBA" id="ARBA00022676"/>
    </source>
</evidence>
<dbReference type="InterPro" id="IPR039922">
    <property type="entry name" value="POFUT1"/>
</dbReference>
<dbReference type="GeneID" id="102978726"/>
<dbReference type="GO" id="GO:0005783">
    <property type="term" value="C:endoplasmic reticulum"/>
    <property type="evidence" value="ECO:0007669"/>
    <property type="project" value="UniProtKB-SubCell"/>
</dbReference>
<keyword evidence="18" id="KW-0732">Signal</keyword>
<feature type="region of interest" description="Disordered" evidence="17">
    <location>
        <begin position="268"/>
        <end position="333"/>
    </location>
</feature>
<dbReference type="InterPro" id="IPR019378">
    <property type="entry name" value="GDP-Fuc_O-FucTrfase"/>
</dbReference>
<dbReference type="GO" id="GO:0007219">
    <property type="term" value="P:Notch signaling pathway"/>
    <property type="evidence" value="ECO:0007669"/>
    <property type="project" value="UniProtKB-KW"/>
</dbReference>
<dbReference type="GO" id="GO:0008593">
    <property type="term" value="P:regulation of Notch signaling pathway"/>
    <property type="evidence" value="ECO:0007669"/>
    <property type="project" value="TreeGrafter"/>
</dbReference>
<dbReference type="OrthoDB" id="10050276at2759"/>
<reference evidence="20" key="1">
    <citation type="submission" date="2025-08" db="UniProtKB">
        <authorList>
            <consortium name="RefSeq"/>
        </authorList>
    </citation>
    <scope>IDENTIFICATION</scope>
    <source>
        <tissue evidence="20">Muscle</tissue>
    </source>
</reference>
<dbReference type="CTD" id="23509"/>
<comment type="similarity">
    <text evidence="3">Belongs to the glycosyltransferase 65 family.</text>
</comment>